<proteinExistence type="predicted"/>
<dbReference type="AlphaFoldDB" id="A0A6I2U9F0"/>
<comment type="caution">
    <text evidence="1">The sequence shown here is derived from an EMBL/GenBank/DDBJ whole genome shotgun (WGS) entry which is preliminary data.</text>
</comment>
<dbReference type="InterPro" id="IPR027417">
    <property type="entry name" value="P-loop_NTPase"/>
</dbReference>
<name>A0A6I2U9F0_9FIRM</name>
<dbReference type="Proteomes" id="UP000431913">
    <property type="component" value="Unassembled WGS sequence"/>
</dbReference>
<dbReference type="Gene3D" id="3.40.50.300">
    <property type="entry name" value="P-loop containing nucleotide triphosphate hydrolases"/>
    <property type="match status" value="1"/>
</dbReference>
<dbReference type="RefSeq" id="WP_082432102.1">
    <property type="nucleotide sequence ID" value="NZ_VUNJ01000014.1"/>
</dbReference>
<protein>
    <submittedName>
        <fullName evidence="1">AAA family ATPase</fullName>
    </submittedName>
</protein>
<reference evidence="1 2" key="1">
    <citation type="submission" date="2019-08" db="EMBL/GenBank/DDBJ databases">
        <title>In-depth cultivation of the pig gut microbiome towards novel bacterial diversity and tailored functional studies.</title>
        <authorList>
            <person name="Wylensek D."/>
            <person name="Hitch T.C.A."/>
            <person name="Clavel T."/>
        </authorList>
    </citation>
    <scope>NUCLEOTIDE SEQUENCE [LARGE SCALE GENOMIC DNA]</scope>
    <source>
        <strain evidence="1 2">WCA3-601-WT-6J</strain>
    </source>
</reference>
<organism evidence="1 2">
    <name type="scientific">Ruthenibacterium lactatiformans</name>
    <dbReference type="NCBI Taxonomy" id="1550024"/>
    <lineage>
        <taxon>Bacteria</taxon>
        <taxon>Bacillati</taxon>
        <taxon>Bacillota</taxon>
        <taxon>Clostridia</taxon>
        <taxon>Eubacteriales</taxon>
        <taxon>Oscillospiraceae</taxon>
        <taxon>Ruthenibacterium</taxon>
    </lineage>
</organism>
<gene>
    <name evidence="1" type="ORF">FYJ76_12690</name>
</gene>
<sequence length="171" mass="18804">MYLITGVMAAGKSTTAEALALKLDKCVHLRGDVFRRMISSGREEMSAAPSEEAVRQLHLRYCLTAEAAKTYFDGGFSVVVQDNYYGEALPRMLRLLQGYPVEAVVLCPSLAAVKEREEKRAKTGYTGFSPEALYDAFLAETLRVGFWLDNTSLSPAQAADAILRRCAGVNR</sequence>
<evidence type="ECO:0000313" key="1">
    <source>
        <dbReference type="EMBL" id="MST92774.1"/>
    </source>
</evidence>
<dbReference type="EMBL" id="VUNJ01000014">
    <property type="protein sequence ID" value="MST92774.1"/>
    <property type="molecule type" value="Genomic_DNA"/>
</dbReference>
<evidence type="ECO:0000313" key="2">
    <source>
        <dbReference type="Proteomes" id="UP000431913"/>
    </source>
</evidence>
<accession>A0A6I2U9F0</accession>
<dbReference type="SUPFAM" id="SSF52540">
    <property type="entry name" value="P-loop containing nucleoside triphosphate hydrolases"/>
    <property type="match status" value="1"/>
</dbReference>
<dbReference type="Pfam" id="PF13671">
    <property type="entry name" value="AAA_33"/>
    <property type="match status" value="1"/>
</dbReference>